<organism evidence="1 2">
    <name type="scientific">Cichorium intybus</name>
    <name type="common">Chicory</name>
    <dbReference type="NCBI Taxonomy" id="13427"/>
    <lineage>
        <taxon>Eukaryota</taxon>
        <taxon>Viridiplantae</taxon>
        <taxon>Streptophyta</taxon>
        <taxon>Embryophyta</taxon>
        <taxon>Tracheophyta</taxon>
        <taxon>Spermatophyta</taxon>
        <taxon>Magnoliopsida</taxon>
        <taxon>eudicotyledons</taxon>
        <taxon>Gunneridae</taxon>
        <taxon>Pentapetalae</taxon>
        <taxon>asterids</taxon>
        <taxon>campanulids</taxon>
        <taxon>Asterales</taxon>
        <taxon>Asteraceae</taxon>
        <taxon>Cichorioideae</taxon>
        <taxon>Cichorieae</taxon>
        <taxon>Cichoriinae</taxon>
        <taxon>Cichorium</taxon>
    </lineage>
</organism>
<keyword evidence="2" id="KW-1185">Reference proteome</keyword>
<reference evidence="2" key="1">
    <citation type="journal article" date="2022" name="Mol. Ecol. Resour.">
        <title>The genomes of chicory, endive, great burdock and yacon provide insights into Asteraceae palaeo-polyploidization history and plant inulin production.</title>
        <authorList>
            <person name="Fan W."/>
            <person name="Wang S."/>
            <person name="Wang H."/>
            <person name="Wang A."/>
            <person name="Jiang F."/>
            <person name="Liu H."/>
            <person name="Zhao H."/>
            <person name="Xu D."/>
            <person name="Zhang Y."/>
        </authorList>
    </citation>
    <scope>NUCLEOTIDE SEQUENCE [LARGE SCALE GENOMIC DNA]</scope>
    <source>
        <strain evidence="2">cv. Punajuju</strain>
    </source>
</reference>
<sequence length="128" mass="14840">MVICICRVPRVLILMHKCICEWDPDRKTMEKHTDAPVKNGNIKEVALLFEDMRVRFPPTIKHFTSLLYGWFKEGKLMEAKSVWVQMREAGFEPDIVVYNNLLNGHAVAGEMVDAFDLLKEMRKKGCDL</sequence>
<dbReference type="Proteomes" id="UP001055811">
    <property type="component" value="Linkage Group LG02"/>
</dbReference>
<evidence type="ECO:0000313" key="1">
    <source>
        <dbReference type="EMBL" id="KAI3782455.1"/>
    </source>
</evidence>
<proteinExistence type="predicted"/>
<name>A0ACB9GHA0_CICIN</name>
<comment type="caution">
    <text evidence="1">The sequence shown here is derived from an EMBL/GenBank/DDBJ whole genome shotgun (WGS) entry which is preliminary data.</text>
</comment>
<protein>
    <submittedName>
        <fullName evidence="1">Uncharacterized protein</fullName>
    </submittedName>
</protein>
<accession>A0ACB9GHA0</accession>
<dbReference type="EMBL" id="CM042010">
    <property type="protein sequence ID" value="KAI3782455.1"/>
    <property type="molecule type" value="Genomic_DNA"/>
</dbReference>
<gene>
    <name evidence="1" type="ORF">L2E82_12502</name>
</gene>
<evidence type="ECO:0000313" key="2">
    <source>
        <dbReference type="Proteomes" id="UP001055811"/>
    </source>
</evidence>
<reference evidence="1 2" key="2">
    <citation type="journal article" date="2022" name="Mol. Ecol. Resour.">
        <title>The genomes of chicory, endive, great burdock and yacon provide insights into Asteraceae paleo-polyploidization history and plant inulin production.</title>
        <authorList>
            <person name="Fan W."/>
            <person name="Wang S."/>
            <person name="Wang H."/>
            <person name="Wang A."/>
            <person name="Jiang F."/>
            <person name="Liu H."/>
            <person name="Zhao H."/>
            <person name="Xu D."/>
            <person name="Zhang Y."/>
        </authorList>
    </citation>
    <scope>NUCLEOTIDE SEQUENCE [LARGE SCALE GENOMIC DNA]</scope>
    <source>
        <strain evidence="2">cv. Punajuju</strain>
        <tissue evidence="1">Leaves</tissue>
    </source>
</reference>